<protein>
    <submittedName>
        <fullName evidence="1">Uncharacterized protein</fullName>
    </submittedName>
</protein>
<proteinExistence type="predicted"/>
<organism evidence="1 2">
    <name type="scientific">Staurois parvus</name>
    <dbReference type="NCBI Taxonomy" id="386267"/>
    <lineage>
        <taxon>Eukaryota</taxon>
        <taxon>Metazoa</taxon>
        <taxon>Chordata</taxon>
        <taxon>Craniata</taxon>
        <taxon>Vertebrata</taxon>
        <taxon>Euteleostomi</taxon>
        <taxon>Amphibia</taxon>
        <taxon>Batrachia</taxon>
        <taxon>Anura</taxon>
        <taxon>Neobatrachia</taxon>
        <taxon>Ranoidea</taxon>
        <taxon>Ranidae</taxon>
        <taxon>Staurois</taxon>
    </lineage>
</organism>
<comment type="caution">
    <text evidence="1">The sequence shown here is derived from an EMBL/GenBank/DDBJ whole genome shotgun (WGS) entry which is preliminary data.</text>
</comment>
<sequence length="64" mass="7074">MARQEQCRSGLPFINGARHFGLCVLPLGHSEHRSLYGTSVPAIRCPLCPIVVRDLCVRSLSCDH</sequence>
<evidence type="ECO:0000313" key="2">
    <source>
        <dbReference type="Proteomes" id="UP001162483"/>
    </source>
</evidence>
<reference evidence="1" key="1">
    <citation type="submission" date="2023-05" db="EMBL/GenBank/DDBJ databases">
        <authorList>
            <person name="Stuckert A."/>
        </authorList>
    </citation>
    <scope>NUCLEOTIDE SEQUENCE</scope>
</reference>
<evidence type="ECO:0000313" key="1">
    <source>
        <dbReference type="EMBL" id="CAI9587251.1"/>
    </source>
</evidence>
<dbReference type="EMBL" id="CATNWA010015829">
    <property type="protein sequence ID" value="CAI9587251.1"/>
    <property type="molecule type" value="Genomic_DNA"/>
</dbReference>
<keyword evidence="2" id="KW-1185">Reference proteome</keyword>
<name>A0ABN9EUX8_9NEOB</name>
<accession>A0ABN9EUX8</accession>
<dbReference type="Proteomes" id="UP001162483">
    <property type="component" value="Unassembled WGS sequence"/>
</dbReference>
<gene>
    <name evidence="1" type="ORF">SPARVUS_LOCUS10534847</name>
</gene>